<dbReference type="EMBL" id="JBBKZU010000002">
    <property type="protein sequence ID" value="MEJ8810807.1"/>
    <property type="molecule type" value="Genomic_DNA"/>
</dbReference>
<evidence type="ECO:0000256" key="1">
    <source>
        <dbReference type="SAM" id="MobiDB-lite"/>
    </source>
</evidence>
<reference evidence="2 3" key="1">
    <citation type="submission" date="2024-03" db="EMBL/GenBank/DDBJ databases">
        <title>Novel species of the genus Variovorax.</title>
        <authorList>
            <person name="Liu Q."/>
            <person name="Xin Y.-H."/>
        </authorList>
    </citation>
    <scope>NUCLEOTIDE SEQUENCE [LARGE SCALE GENOMIC DNA]</scope>
    <source>
        <strain evidence="2 3">KACC 18899</strain>
    </source>
</reference>
<dbReference type="Proteomes" id="UP001365846">
    <property type="component" value="Unassembled WGS sequence"/>
</dbReference>
<feature type="region of interest" description="Disordered" evidence="1">
    <location>
        <begin position="1"/>
        <end position="51"/>
    </location>
</feature>
<accession>A0ABU8VAY5</accession>
<evidence type="ECO:0000313" key="2">
    <source>
        <dbReference type="EMBL" id="MEJ8810807.1"/>
    </source>
</evidence>
<sequence>MTNPKIPSEDDPAQLPVEPEFPTDTEQGNPHSDEAKPGADENAAGFVKEKL</sequence>
<proteinExistence type="predicted"/>
<gene>
    <name evidence="2" type="ORF">WKW77_06985</name>
</gene>
<keyword evidence="3" id="KW-1185">Reference proteome</keyword>
<protein>
    <submittedName>
        <fullName evidence="2">Uncharacterized protein</fullName>
    </submittedName>
</protein>
<dbReference type="RefSeq" id="WP_340356116.1">
    <property type="nucleotide sequence ID" value="NZ_JBBKZU010000002.1"/>
</dbReference>
<comment type="caution">
    <text evidence="2">The sequence shown here is derived from an EMBL/GenBank/DDBJ whole genome shotgun (WGS) entry which is preliminary data.</text>
</comment>
<evidence type="ECO:0000313" key="3">
    <source>
        <dbReference type="Proteomes" id="UP001365846"/>
    </source>
</evidence>
<organism evidence="2 3">
    <name type="scientific">Variovorax ureilyticus</name>
    <dbReference type="NCBI Taxonomy" id="1836198"/>
    <lineage>
        <taxon>Bacteria</taxon>
        <taxon>Pseudomonadati</taxon>
        <taxon>Pseudomonadota</taxon>
        <taxon>Betaproteobacteria</taxon>
        <taxon>Burkholderiales</taxon>
        <taxon>Comamonadaceae</taxon>
        <taxon>Variovorax</taxon>
    </lineage>
</organism>
<name>A0ABU8VAY5_9BURK</name>